<sequence length="401" mass="44287">MAKFYREIKVIEESGLFDRLWYLAEYPDVKETGMDPVRHYLWVGAALLRNPGPKFDTNAYLQANPGVRDARINPLLHYLMGGAGNGITGAVQAARIDTRVREENAPPPEAPPAFCVAIPEEAIVGKAKQLAFPPLPEGRTPDVSILIPCLDEIRYTLECLFSIRNALRSGAVTYEVMMFDNGSTDATPDLLPRIPNLVYLREEENIGFGPANNKAAGAARGEHVMFLNNDAQIAPGALEALLAAIRSDEGIGVVGPKVLGFDGRLQEAGSRLNADGVPAFIGFGQDHRVPRFNYQREVEYVSGAALLMERERFLALGGFDPIYAPAYYEDTDLCFRLRAEGLKIHYVPEAVVVHHLSVTSGKGKQDRSRSALLARNRQKFLQRWRGQLRALEINSISAMLL</sequence>
<dbReference type="PANTHER" id="PTHR43179">
    <property type="entry name" value="RHAMNOSYLTRANSFERASE WBBL"/>
    <property type="match status" value="1"/>
</dbReference>
<dbReference type="Pfam" id="PF00535">
    <property type="entry name" value="Glycos_transf_2"/>
    <property type="match status" value="1"/>
</dbReference>
<name>A0A450TK33_9GAMM</name>
<dbReference type="AlphaFoldDB" id="A0A450TK33"/>
<gene>
    <name evidence="2" type="ORF">BECKFW1821C_GA0114237_101315</name>
</gene>
<dbReference type="InterPro" id="IPR029044">
    <property type="entry name" value="Nucleotide-diphossugar_trans"/>
</dbReference>
<accession>A0A450TK33</accession>
<dbReference type="CDD" id="cd04186">
    <property type="entry name" value="GT_2_like_c"/>
    <property type="match status" value="1"/>
</dbReference>
<keyword evidence="2" id="KW-0808">Transferase</keyword>
<protein>
    <submittedName>
        <fullName evidence="2">Glycosyltransferase, GT2 family</fullName>
    </submittedName>
</protein>
<dbReference type="EMBL" id="CAADFE010000013">
    <property type="protein sequence ID" value="VFJ67892.1"/>
    <property type="molecule type" value="Genomic_DNA"/>
</dbReference>
<organism evidence="2">
    <name type="scientific">Candidatus Kentrum sp. FW</name>
    <dbReference type="NCBI Taxonomy" id="2126338"/>
    <lineage>
        <taxon>Bacteria</taxon>
        <taxon>Pseudomonadati</taxon>
        <taxon>Pseudomonadota</taxon>
        <taxon>Gammaproteobacteria</taxon>
        <taxon>Candidatus Kentrum</taxon>
    </lineage>
</organism>
<dbReference type="SUPFAM" id="SSF53448">
    <property type="entry name" value="Nucleotide-diphospho-sugar transferases"/>
    <property type="match status" value="1"/>
</dbReference>
<evidence type="ECO:0000313" key="2">
    <source>
        <dbReference type="EMBL" id="VFJ67892.1"/>
    </source>
</evidence>
<dbReference type="PANTHER" id="PTHR43179:SF7">
    <property type="entry name" value="RHAMNOSYLTRANSFERASE WBBL"/>
    <property type="match status" value="1"/>
</dbReference>
<proteinExistence type="predicted"/>
<dbReference type="Gene3D" id="3.90.550.10">
    <property type="entry name" value="Spore Coat Polysaccharide Biosynthesis Protein SpsA, Chain A"/>
    <property type="match status" value="1"/>
</dbReference>
<reference evidence="2" key="1">
    <citation type="submission" date="2019-02" db="EMBL/GenBank/DDBJ databases">
        <authorList>
            <person name="Gruber-Vodicka R. H."/>
            <person name="Seah K. B. B."/>
        </authorList>
    </citation>
    <scope>NUCLEOTIDE SEQUENCE</scope>
    <source>
        <strain evidence="2">BECK_BZ131</strain>
    </source>
</reference>
<dbReference type="GO" id="GO:0016740">
    <property type="term" value="F:transferase activity"/>
    <property type="evidence" value="ECO:0007669"/>
    <property type="project" value="UniProtKB-KW"/>
</dbReference>
<feature type="domain" description="Glycosyltransferase 2-like" evidence="1">
    <location>
        <begin position="144"/>
        <end position="271"/>
    </location>
</feature>
<dbReference type="InterPro" id="IPR001173">
    <property type="entry name" value="Glyco_trans_2-like"/>
</dbReference>
<evidence type="ECO:0000259" key="1">
    <source>
        <dbReference type="Pfam" id="PF00535"/>
    </source>
</evidence>